<name>A0A448YHV2_BRENA</name>
<evidence type="ECO:0000259" key="2">
    <source>
        <dbReference type="PROSITE" id="PS50076"/>
    </source>
</evidence>
<dbReference type="Proteomes" id="UP000290900">
    <property type="component" value="Unassembled WGS sequence"/>
</dbReference>
<proteinExistence type="predicted"/>
<dbReference type="InterPro" id="IPR052594">
    <property type="entry name" value="J_domain-containing_protein"/>
</dbReference>
<reference evidence="3 4" key="1">
    <citation type="submission" date="2018-12" db="EMBL/GenBank/DDBJ databases">
        <authorList>
            <person name="Tiukova I."/>
            <person name="Dainat J."/>
        </authorList>
    </citation>
    <scope>NUCLEOTIDE SEQUENCE [LARGE SCALE GENOMIC DNA]</scope>
</reference>
<dbReference type="InterPro" id="IPR056453">
    <property type="entry name" value="HTH_DNAJC9"/>
</dbReference>
<evidence type="ECO:0000256" key="1">
    <source>
        <dbReference type="SAM" id="Coils"/>
    </source>
</evidence>
<dbReference type="InParanoid" id="A0A448YHV2"/>
<evidence type="ECO:0000313" key="4">
    <source>
        <dbReference type="Proteomes" id="UP000290900"/>
    </source>
</evidence>
<dbReference type="PROSITE" id="PS00636">
    <property type="entry name" value="DNAJ_1"/>
    <property type="match status" value="1"/>
</dbReference>
<dbReference type="InterPro" id="IPR036869">
    <property type="entry name" value="J_dom_sf"/>
</dbReference>
<dbReference type="PANTHER" id="PTHR44144">
    <property type="entry name" value="DNAJ HOMOLOG SUBFAMILY C MEMBER 9"/>
    <property type="match status" value="1"/>
</dbReference>
<keyword evidence="4" id="KW-1185">Reference proteome</keyword>
<dbReference type="GO" id="GO:0031072">
    <property type="term" value="F:heat shock protein binding"/>
    <property type="evidence" value="ECO:0007669"/>
    <property type="project" value="TreeGrafter"/>
</dbReference>
<accession>A0A448YHV2</accession>
<dbReference type="PROSITE" id="PS50076">
    <property type="entry name" value="DNAJ_2"/>
    <property type="match status" value="1"/>
</dbReference>
<dbReference type="CDD" id="cd06257">
    <property type="entry name" value="DnaJ"/>
    <property type="match status" value="1"/>
</dbReference>
<dbReference type="Pfam" id="PF23302">
    <property type="entry name" value="HTH_DNAJC9"/>
    <property type="match status" value="1"/>
</dbReference>
<dbReference type="PRINTS" id="PR00625">
    <property type="entry name" value="JDOMAIN"/>
</dbReference>
<dbReference type="EMBL" id="CAACVR010000004">
    <property type="protein sequence ID" value="VEU20477.1"/>
    <property type="molecule type" value="Genomic_DNA"/>
</dbReference>
<dbReference type="AlphaFoldDB" id="A0A448YHV2"/>
<dbReference type="InterPro" id="IPR001623">
    <property type="entry name" value="DnaJ_domain"/>
</dbReference>
<dbReference type="SUPFAM" id="SSF46565">
    <property type="entry name" value="Chaperone J-domain"/>
    <property type="match status" value="1"/>
</dbReference>
<feature type="domain" description="J" evidence="2">
    <location>
        <begin position="9"/>
        <end position="79"/>
    </location>
</feature>
<sequence>MAVPFPDIDPYKELQVSQSDAPPIIKKAYYKLCLRYHPDKIQDESEKLNVENKTRFERIQFSYSILGDVKKRSRYDQTGSLEDSGFLDEDFDWKDFFAHYSNREVTKEMIEQDMDEYQGSEEESKDILESMEFYKGDFLKLFEVIPHLEFDEVEEERIFSTVKNLVKEKKLEEYSKWKKYTTNRNREVKRMLKKVKRESKEAEKLLKKMQAKTQAKDKSLEALIRAKHGAEKDPFEALIAKYGGRGDNEKKVKRNRNEYDLDDREFERVQKDLMNKKKK</sequence>
<gene>
    <name evidence="3" type="ORF">BRENAR_LOCUS1212</name>
</gene>
<dbReference type="GO" id="GO:0005737">
    <property type="term" value="C:cytoplasm"/>
    <property type="evidence" value="ECO:0007669"/>
    <property type="project" value="TreeGrafter"/>
</dbReference>
<dbReference type="Gene3D" id="1.10.287.110">
    <property type="entry name" value="DnaJ domain"/>
    <property type="match status" value="1"/>
</dbReference>
<feature type="coiled-coil region" evidence="1">
    <location>
        <begin position="185"/>
        <end position="215"/>
    </location>
</feature>
<evidence type="ECO:0000313" key="3">
    <source>
        <dbReference type="EMBL" id="VEU20477.1"/>
    </source>
</evidence>
<keyword evidence="1" id="KW-0175">Coiled coil</keyword>
<dbReference type="OrthoDB" id="110024at2759"/>
<protein>
    <submittedName>
        <fullName evidence="3">DEKNAAC101352</fullName>
    </submittedName>
</protein>
<dbReference type="Pfam" id="PF00226">
    <property type="entry name" value="DnaJ"/>
    <property type="match status" value="1"/>
</dbReference>
<dbReference type="PANTHER" id="PTHR44144:SF1">
    <property type="entry name" value="DNAJ HOMOLOG SUBFAMILY C MEMBER 9"/>
    <property type="match status" value="1"/>
</dbReference>
<organism evidence="3 4">
    <name type="scientific">Brettanomyces naardenensis</name>
    <name type="common">Yeast</name>
    <dbReference type="NCBI Taxonomy" id="13370"/>
    <lineage>
        <taxon>Eukaryota</taxon>
        <taxon>Fungi</taxon>
        <taxon>Dikarya</taxon>
        <taxon>Ascomycota</taxon>
        <taxon>Saccharomycotina</taxon>
        <taxon>Pichiomycetes</taxon>
        <taxon>Pichiales</taxon>
        <taxon>Pichiaceae</taxon>
        <taxon>Brettanomyces</taxon>
    </lineage>
</organism>
<dbReference type="GO" id="GO:0005634">
    <property type="term" value="C:nucleus"/>
    <property type="evidence" value="ECO:0007669"/>
    <property type="project" value="TreeGrafter"/>
</dbReference>
<dbReference type="SMART" id="SM00271">
    <property type="entry name" value="DnaJ"/>
    <property type="match status" value="1"/>
</dbReference>
<dbReference type="InterPro" id="IPR018253">
    <property type="entry name" value="DnaJ_domain_CS"/>
</dbReference>